<dbReference type="Proteomes" id="UP000062317">
    <property type="component" value="Unassembled WGS sequence"/>
</dbReference>
<dbReference type="InterPro" id="IPR057895">
    <property type="entry name" value="Mom"/>
</dbReference>
<sequence>MPAVCQRWRDGRASYRDIDDPEPFDRRRYTVDVIDERTARTFIHEHHYSKSYPAALFRIGLFGTGAELEGVAVFSVPMNQRVITAYTGVPADQGAELGRFALLDRAPRNSETYFLGQAFKVLRRERPTWKSIVSYSDPVARHDAQGRVILPGHIGTIYQAHNGRYVGRSSARTLRLGPDGSILSPRSLSKIRLGESGWEAAQRRIESLGAPKRHFGEDGPTWLARVFACGMFRTIKHPGSHCYVWALGSSAARRNIETKFVQRMPYPKQPDLITR</sequence>
<accession>A0A106DR16</accession>
<gene>
    <name evidence="1" type="ORF">WT27_13055</name>
</gene>
<dbReference type="EMBL" id="LPEQ01000113">
    <property type="protein sequence ID" value="KVV40850.1"/>
    <property type="molecule type" value="Genomic_DNA"/>
</dbReference>
<protein>
    <submittedName>
        <fullName evidence="1">Uncharacterized protein</fullName>
    </submittedName>
</protein>
<keyword evidence="2" id="KW-1185">Reference proteome</keyword>
<evidence type="ECO:0000313" key="1">
    <source>
        <dbReference type="EMBL" id="KVV40850.1"/>
    </source>
</evidence>
<organism evidence="1 2">
    <name type="scientific">Burkholderia territorii</name>
    <dbReference type="NCBI Taxonomy" id="1503055"/>
    <lineage>
        <taxon>Bacteria</taxon>
        <taxon>Pseudomonadati</taxon>
        <taxon>Pseudomonadota</taxon>
        <taxon>Betaproteobacteria</taxon>
        <taxon>Burkholderiales</taxon>
        <taxon>Burkholderiaceae</taxon>
        <taxon>Burkholderia</taxon>
        <taxon>Burkholderia cepacia complex</taxon>
    </lineage>
</organism>
<dbReference type="Pfam" id="PF25680">
    <property type="entry name" value="Mom"/>
    <property type="match status" value="1"/>
</dbReference>
<dbReference type="AlphaFoldDB" id="A0A106DR16"/>
<reference evidence="1 2" key="1">
    <citation type="submission" date="2015-11" db="EMBL/GenBank/DDBJ databases">
        <title>Expanding the genomic diversity of Burkholderia species for the development of highly accurate diagnostics.</title>
        <authorList>
            <person name="Sahl J."/>
            <person name="Keim P."/>
            <person name="Wagner D."/>
        </authorList>
    </citation>
    <scope>NUCLEOTIDE SEQUENCE [LARGE SCALE GENOMIC DNA]</scope>
    <source>
        <strain evidence="1 2">MSMB1301WGS</strain>
    </source>
</reference>
<name>A0A106DR16_9BURK</name>
<comment type="caution">
    <text evidence="1">The sequence shown here is derived from an EMBL/GenBank/DDBJ whole genome shotgun (WGS) entry which is preliminary data.</text>
</comment>
<evidence type="ECO:0000313" key="2">
    <source>
        <dbReference type="Proteomes" id="UP000062317"/>
    </source>
</evidence>
<proteinExistence type="predicted"/>